<dbReference type="FunFam" id="3.30.70.890:FF:000003">
    <property type="entry name" value="Mevalonate kinase"/>
    <property type="match status" value="1"/>
</dbReference>
<dbReference type="InterPro" id="IPR020568">
    <property type="entry name" value="Ribosomal_Su5_D2-typ_SF"/>
</dbReference>
<evidence type="ECO:0000256" key="4">
    <source>
        <dbReference type="ARBA" id="ARBA00022490"/>
    </source>
</evidence>
<keyword evidence="13 19" id="KW-0756">Sterol biosynthesis</keyword>
<protein>
    <recommendedName>
        <fullName evidence="3 19">Mevalonate kinase</fullName>
        <shortName evidence="19">MK</shortName>
        <ecNumber evidence="3 19">2.7.1.36</ecNumber>
    </recommendedName>
</protein>
<name>A0A9W8CXZ0_9FUNG</name>
<evidence type="ECO:0000256" key="5">
    <source>
        <dbReference type="ARBA" id="ARBA00022516"/>
    </source>
</evidence>
<comment type="similarity">
    <text evidence="2 19">Belongs to the GHMP kinase family. Mevalonate kinase subfamily.</text>
</comment>
<evidence type="ECO:0000256" key="11">
    <source>
        <dbReference type="ARBA" id="ARBA00022842"/>
    </source>
</evidence>
<keyword evidence="14 19" id="KW-0443">Lipid metabolism</keyword>
<accession>A0A9W8CXZ0</accession>
<keyword evidence="4 19" id="KW-0963">Cytoplasm</keyword>
<dbReference type="SUPFAM" id="SSF55060">
    <property type="entry name" value="GHMP Kinase, C-terminal domain"/>
    <property type="match status" value="1"/>
</dbReference>
<gene>
    <name evidence="22" type="primary">ERG12</name>
    <name evidence="22" type="ORF">LPJ61_004104</name>
</gene>
<dbReference type="InterPro" id="IPR013750">
    <property type="entry name" value="GHMP_kinase_C_dom"/>
</dbReference>
<comment type="catalytic activity">
    <reaction evidence="17">
        <text>(R)-mevalonate + ATP = (R)-5-phosphomevalonate + ADP + H(+)</text>
        <dbReference type="Rhea" id="RHEA:17065"/>
        <dbReference type="ChEBI" id="CHEBI:15378"/>
        <dbReference type="ChEBI" id="CHEBI:30616"/>
        <dbReference type="ChEBI" id="CHEBI:36464"/>
        <dbReference type="ChEBI" id="CHEBI:58146"/>
        <dbReference type="ChEBI" id="CHEBI:456216"/>
        <dbReference type="EC" id="2.7.1.36"/>
    </reaction>
    <physiologicalReaction direction="left-to-right" evidence="17">
        <dbReference type="Rhea" id="RHEA:17066"/>
    </physiologicalReaction>
</comment>
<dbReference type="EMBL" id="JANBOI010000848">
    <property type="protein sequence ID" value="KAJ1728303.1"/>
    <property type="molecule type" value="Genomic_DNA"/>
</dbReference>
<evidence type="ECO:0000259" key="20">
    <source>
        <dbReference type="Pfam" id="PF00288"/>
    </source>
</evidence>
<evidence type="ECO:0000256" key="2">
    <source>
        <dbReference type="ARBA" id="ARBA00006495"/>
    </source>
</evidence>
<dbReference type="GO" id="GO:0005829">
    <property type="term" value="C:cytosol"/>
    <property type="evidence" value="ECO:0007669"/>
    <property type="project" value="TreeGrafter"/>
</dbReference>
<dbReference type="InterPro" id="IPR006204">
    <property type="entry name" value="GHMP_kinase_N_dom"/>
</dbReference>
<dbReference type="GO" id="GO:0019287">
    <property type="term" value="P:isopentenyl diphosphate biosynthetic process, mevalonate pathway"/>
    <property type="evidence" value="ECO:0007669"/>
    <property type="project" value="TreeGrafter"/>
</dbReference>
<dbReference type="InterPro" id="IPR006205">
    <property type="entry name" value="Mev_gal_kin"/>
</dbReference>
<evidence type="ECO:0000256" key="1">
    <source>
        <dbReference type="ARBA" id="ARBA00004496"/>
    </source>
</evidence>
<comment type="pathway">
    <text evidence="18 19">Isoprenoid biosynthesis; isopentenyl diphosphate biosynthesis via mevalonate pathway; isopentenyl diphosphate from (R)-mevalonate: step 1/3.</text>
</comment>
<evidence type="ECO:0000256" key="15">
    <source>
        <dbReference type="ARBA" id="ARBA00023166"/>
    </source>
</evidence>
<dbReference type="OrthoDB" id="1652964at2759"/>
<comment type="caution">
    <text evidence="22">The sequence shown here is derived from an EMBL/GenBank/DDBJ whole genome shotgun (WGS) entry which is preliminary data.</text>
</comment>
<evidence type="ECO:0000259" key="21">
    <source>
        <dbReference type="Pfam" id="PF08544"/>
    </source>
</evidence>
<keyword evidence="7" id="KW-0479">Metal-binding</keyword>
<keyword evidence="9 19" id="KW-0418">Kinase</keyword>
<keyword evidence="5 19" id="KW-0444">Lipid biosynthesis</keyword>
<sequence>MVAIHRDTRPFVVSAPGKVIMFGEHAVVYGKSAIAGSVDMRAYALVTPSSGHSVRLVLPDIDVDVEFDVRQLPRLRPGDLAHPGDVETLLAEGIDVPEGPGRTAVLAFVYLYGSLVAEAGALGFTMCVRSLLPVGAGLGSSASFNVVLSAALLQMTGQLQGEGATEEDRRLINSWAFQGEQVAHGTPSGIDNSVATYGGFLEYTKGHGPAPLHSTHALRVIITNTNVPRSTKALVAGVRALRDAHPAVVDSILDAIHNISVTAATLFQAPEEAAGGELERQLHDVIRMNHGLLSALGVGHPSLERVRDIAAGHQMASKLTGAGGGGCALTLVPRDAPKGAAARVAAEMADEGFCCHQAVVGGAGVAIAYSVGAEPVDKWVRSMLGHSAERAPDSDAISGFATLPEATIAMLAPSH</sequence>
<evidence type="ECO:0000256" key="10">
    <source>
        <dbReference type="ARBA" id="ARBA00022840"/>
    </source>
</evidence>
<dbReference type="InterPro" id="IPR006203">
    <property type="entry name" value="GHMP_knse_ATP-bd_CS"/>
</dbReference>
<dbReference type="PROSITE" id="PS00627">
    <property type="entry name" value="GHMP_KINASES_ATP"/>
    <property type="match status" value="1"/>
</dbReference>
<reference evidence="22" key="1">
    <citation type="submission" date="2022-07" db="EMBL/GenBank/DDBJ databases">
        <title>Phylogenomic reconstructions and comparative analyses of Kickxellomycotina fungi.</title>
        <authorList>
            <person name="Reynolds N.K."/>
            <person name="Stajich J.E."/>
            <person name="Barry K."/>
            <person name="Grigoriev I.V."/>
            <person name="Crous P."/>
            <person name="Smith M.E."/>
        </authorList>
    </citation>
    <scope>NUCLEOTIDE SEQUENCE</scope>
    <source>
        <strain evidence="22">BCRC 34381</strain>
    </source>
</reference>
<keyword evidence="16 19" id="KW-0753">Steroid metabolism</keyword>
<keyword evidence="15 19" id="KW-1207">Sterol metabolism</keyword>
<dbReference type="PRINTS" id="PR00959">
    <property type="entry name" value="MEVGALKINASE"/>
</dbReference>
<feature type="domain" description="GHMP kinase N-terminal" evidence="20">
    <location>
        <begin position="116"/>
        <end position="199"/>
    </location>
</feature>
<keyword evidence="23" id="KW-1185">Reference proteome</keyword>
<dbReference type="Proteomes" id="UP001143981">
    <property type="component" value="Unassembled WGS sequence"/>
</dbReference>
<evidence type="ECO:0000256" key="14">
    <source>
        <dbReference type="ARBA" id="ARBA00023098"/>
    </source>
</evidence>
<dbReference type="InterPro" id="IPR014721">
    <property type="entry name" value="Ribsml_uS5_D2-typ_fold_subgr"/>
</dbReference>
<proteinExistence type="inferred from homology"/>
<keyword evidence="10 19" id="KW-0067">ATP-binding</keyword>
<dbReference type="Pfam" id="PF00288">
    <property type="entry name" value="GHMP_kinases_N"/>
    <property type="match status" value="1"/>
</dbReference>
<evidence type="ECO:0000256" key="6">
    <source>
        <dbReference type="ARBA" id="ARBA00022679"/>
    </source>
</evidence>
<dbReference type="SUPFAM" id="SSF54211">
    <property type="entry name" value="Ribosomal protein S5 domain 2-like"/>
    <property type="match status" value="1"/>
</dbReference>
<evidence type="ECO:0000256" key="19">
    <source>
        <dbReference type="RuleBase" id="RU363087"/>
    </source>
</evidence>
<dbReference type="PANTHER" id="PTHR43290:SF2">
    <property type="entry name" value="MEVALONATE KINASE"/>
    <property type="match status" value="1"/>
</dbReference>
<evidence type="ECO:0000256" key="7">
    <source>
        <dbReference type="ARBA" id="ARBA00022723"/>
    </source>
</evidence>
<evidence type="ECO:0000256" key="13">
    <source>
        <dbReference type="ARBA" id="ARBA00023011"/>
    </source>
</evidence>
<feature type="domain" description="GHMP kinase C-terminal" evidence="21">
    <location>
        <begin position="282"/>
        <end position="348"/>
    </location>
</feature>
<evidence type="ECO:0000256" key="3">
    <source>
        <dbReference type="ARBA" id="ARBA00012103"/>
    </source>
</evidence>
<evidence type="ECO:0000313" key="23">
    <source>
        <dbReference type="Proteomes" id="UP001143981"/>
    </source>
</evidence>
<dbReference type="InterPro" id="IPR036554">
    <property type="entry name" value="GHMP_kinase_C_sf"/>
</dbReference>
<dbReference type="GO" id="GO:0005524">
    <property type="term" value="F:ATP binding"/>
    <property type="evidence" value="ECO:0007669"/>
    <property type="project" value="UniProtKB-KW"/>
</dbReference>
<evidence type="ECO:0000256" key="16">
    <source>
        <dbReference type="ARBA" id="ARBA00023221"/>
    </source>
</evidence>
<evidence type="ECO:0000256" key="12">
    <source>
        <dbReference type="ARBA" id="ARBA00022955"/>
    </source>
</evidence>
<keyword evidence="11" id="KW-0460">Magnesium</keyword>
<evidence type="ECO:0000256" key="18">
    <source>
        <dbReference type="ARBA" id="ARBA00029438"/>
    </source>
</evidence>
<dbReference type="PANTHER" id="PTHR43290">
    <property type="entry name" value="MEVALONATE KINASE"/>
    <property type="match status" value="1"/>
</dbReference>
<keyword evidence="12 19" id="KW-0752">Steroid biosynthesis</keyword>
<keyword evidence="6 19" id="KW-0808">Transferase</keyword>
<organism evidence="22 23">
    <name type="scientific">Coemansia biformis</name>
    <dbReference type="NCBI Taxonomy" id="1286918"/>
    <lineage>
        <taxon>Eukaryota</taxon>
        <taxon>Fungi</taxon>
        <taxon>Fungi incertae sedis</taxon>
        <taxon>Zoopagomycota</taxon>
        <taxon>Kickxellomycotina</taxon>
        <taxon>Kickxellomycetes</taxon>
        <taxon>Kickxellales</taxon>
        <taxon>Kickxellaceae</taxon>
        <taxon>Coemansia</taxon>
    </lineage>
</organism>
<dbReference type="Pfam" id="PF08544">
    <property type="entry name" value="GHMP_kinases_C"/>
    <property type="match status" value="1"/>
</dbReference>
<dbReference type="Gene3D" id="3.30.70.890">
    <property type="entry name" value="GHMP kinase, C-terminal domain"/>
    <property type="match status" value="1"/>
</dbReference>
<evidence type="ECO:0000313" key="22">
    <source>
        <dbReference type="EMBL" id="KAJ1728303.1"/>
    </source>
</evidence>
<dbReference type="NCBIfam" id="TIGR00549">
    <property type="entry name" value="mevalon_kin"/>
    <property type="match status" value="1"/>
</dbReference>
<dbReference type="GO" id="GO:0046872">
    <property type="term" value="F:metal ion binding"/>
    <property type="evidence" value="ECO:0007669"/>
    <property type="project" value="UniProtKB-KW"/>
</dbReference>
<comment type="subcellular location">
    <subcellularLocation>
        <location evidence="1 19">Cytoplasm</location>
    </subcellularLocation>
</comment>
<comment type="function">
    <text evidence="19">Mevalonate kinase; part of the second module of ergosterol biosynthesis pathway that includes the middle steps of the pathway. The second module is carried out in the vacuole and involves the formation of farnesyl diphosphate, which is also an important intermediate in the biosynthesis of ubiquinone, dolichol, heme and prenylated proteins.</text>
</comment>
<evidence type="ECO:0000256" key="8">
    <source>
        <dbReference type="ARBA" id="ARBA00022741"/>
    </source>
</evidence>
<dbReference type="Gene3D" id="3.30.230.10">
    <property type="match status" value="1"/>
</dbReference>
<keyword evidence="8 19" id="KW-0547">Nucleotide-binding</keyword>
<dbReference type="GO" id="GO:0004496">
    <property type="term" value="F:mevalonate kinase activity"/>
    <property type="evidence" value="ECO:0007669"/>
    <property type="project" value="UniProtKB-EC"/>
</dbReference>
<dbReference type="AlphaFoldDB" id="A0A9W8CXZ0"/>
<dbReference type="GO" id="GO:0016126">
    <property type="term" value="P:sterol biosynthetic process"/>
    <property type="evidence" value="ECO:0007669"/>
    <property type="project" value="UniProtKB-KW"/>
</dbReference>
<evidence type="ECO:0000256" key="9">
    <source>
        <dbReference type="ARBA" id="ARBA00022777"/>
    </source>
</evidence>
<dbReference type="EC" id="2.7.1.36" evidence="3 19"/>
<evidence type="ECO:0000256" key="17">
    <source>
        <dbReference type="ARBA" id="ARBA00029310"/>
    </source>
</evidence>